<name>A0ACC1NU11_9HYPO</name>
<protein>
    <submittedName>
        <fullName evidence="1">Uncharacterized protein</fullName>
    </submittedName>
</protein>
<proteinExistence type="predicted"/>
<evidence type="ECO:0000313" key="2">
    <source>
        <dbReference type="Proteomes" id="UP001143910"/>
    </source>
</evidence>
<gene>
    <name evidence="1" type="ORF">NQ176_g1156</name>
</gene>
<keyword evidence="2" id="KW-1185">Reference proteome</keyword>
<dbReference type="Proteomes" id="UP001143910">
    <property type="component" value="Unassembled WGS sequence"/>
</dbReference>
<accession>A0ACC1NU11</accession>
<sequence length="359" mass="38265">MPMYSPTSNRAVVWVGRRKLEIQQRPVVAPGDDEVLVKVMATGLCGSDCRNWENDAVSKQLVLGHESSGVIEQVGSKVNGRFVGQRVAIEPGDPCRDCEFCLKGRPNICANLKYCGLDPTDGSLVQLYTCRAALTVPIPDNVSWEEAGAIQPLAVAVQVSRRAAFNIGQTLAIFGCGPLGLLILAVARAHGVGKIVMLDTKASRAEFAQKYGADAGICTPKLPEAGTDDQDFTQKYANKIISDQGVGHGFDVVVLACGSESAAQMAVSMVKAGGNVVQAGLGDPLSHIPFTDITAKEVMITGVCRYTPGCFADAVGLISRKIVDLRPLVTSTYPLTKANDAFAAQYSRKHIKVIIMNQE</sequence>
<comment type="caution">
    <text evidence="1">The sequence shown here is derived from an EMBL/GenBank/DDBJ whole genome shotgun (WGS) entry which is preliminary data.</text>
</comment>
<dbReference type="EMBL" id="JANJQO010000057">
    <property type="protein sequence ID" value="KAJ2982800.1"/>
    <property type="molecule type" value="Genomic_DNA"/>
</dbReference>
<organism evidence="1 2">
    <name type="scientific">Zarea fungicola</name>
    <dbReference type="NCBI Taxonomy" id="93591"/>
    <lineage>
        <taxon>Eukaryota</taxon>
        <taxon>Fungi</taxon>
        <taxon>Dikarya</taxon>
        <taxon>Ascomycota</taxon>
        <taxon>Pezizomycotina</taxon>
        <taxon>Sordariomycetes</taxon>
        <taxon>Hypocreomycetidae</taxon>
        <taxon>Hypocreales</taxon>
        <taxon>Cordycipitaceae</taxon>
        <taxon>Zarea</taxon>
    </lineage>
</organism>
<reference evidence="1" key="1">
    <citation type="submission" date="2022-08" db="EMBL/GenBank/DDBJ databases">
        <title>Genome Sequence of Lecanicillium fungicola.</title>
        <authorList>
            <person name="Buettner E."/>
        </authorList>
    </citation>
    <scope>NUCLEOTIDE SEQUENCE</scope>
    <source>
        <strain evidence="1">Babe33</strain>
    </source>
</reference>
<evidence type="ECO:0000313" key="1">
    <source>
        <dbReference type="EMBL" id="KAJ2982800.1"/>
    </source>
</evidence>